<feature type="compositionally biased region" description="Polar residues" evidence="5">
    <location>
        <begin position="127"/>
        <end position="137"/>
    </location>
</feature>
<keyword evidence="8" id="KW-1185">Reference proteome</keyword>
<dbReference type="InterPro" id="IPR001841">
    <property type="entry name" value="Znf_RING"/>
</dbReference>
<sequence>MKISKTALAHLESLAIDVEQAHPPASKESIECLPQIIITDDHNELHTDTPLFSKAVGQEQCCAICCSEYIKEEIVTELPCHHFFHKPCITLWLQKSGTCPVCRHVLAAVLPEPGSPTVTFLPDHDSSPSVQSTSGTQ</sequence>
<dbReference type="InterPro" id="IPR013083">
    <property type="entry name" value="Znf_RING/FYVE/PHD"/>
</dbReference>
<protein>
    <recommendedName>
        <fullName evidence="6">RING-type domain-containing protein</fullName>
    </recommendedName>
</protein>
<dbReference type="Pfam" id="PF13639">
    <property type="entry name" value="zf-RING_2"/>
    <property type="match status" value="1"/>
</dbReference>
<feature type="region of interest" description="Disordered" evidence="5">
    <location>
        <begin position="117"/>
        <end position="137"/>
    </location>
</feature>
<dbReference type="PANTHER" id="PTHR15710">
    <property type="entry name" value="E3 UBIQUITIN-PROTEIN LIGASE PRAJA"/>
    <property type="match status" value="1"/>
</dbReference>
<keyword evidence="1" id="KW-0479">Metal-binding</keyword>
<dbReference type="SMART" id="SM00184">
    <property type="entry name" value="RING"/>
    <property type="match status" value="1"/>
</dbReference>
<dbReference type="EMBL" id="JAIPUX010000439">
    <property type="protein sequence ID" value="KAH0628120.1"/>
    <property type="molecule type" value="Genomic_DNA"/>
</dbReference>
<dbReference type="CDD" id="cd16465">
    <property type="entry name" value="RING-H2_PJA1_2"/>
    <property type="match status" value="1"/>
</dbReference>
<name>A0ABQ7TEF0_PHRPL</name>
<gene>
    <name evidence="7" type="ORF">JD844_008883</name>
</gene>
<reference evidence="7 8" key="1">
    <citation type="journal article" date="2022" name="Gigascience">
        <title>A chromosome-level genome assembly and annotation of the desert horned lizard, Phrynosoma platyrhinos, provides insight into chromosomal rearrangements among reptiles.</title>
        <authorList>
            <person name="Koochekian N."/>
            <person name="Ascanio A."/>
            <person name="Farleigh K."/>
            <person name="Card D.C."/>
            <person name="Schield D.R."/>
            <person name="Castoe T.A."/>
            <person name="Jezkova T."/>
        </authorList>
    </citation>
    <scope>NUCLEOTIDE SEQUENCE [LARGE SCALE GENOMIC DNA]</scope>
    <source>
        <strain evidence="7">NK-2021</strain>
    </source>
</reference>
<dbReference type="SUPFAM" id="SSF57850">
    <property type="entry name" value="RING/U-box"/>
    <property type="match status" value="1"/>
</dbReference>
<evidence type="ECO:0000256" key="4">
    <source>
        <dbReference type="PROSITE-ProRule" id="PRU00175"/>
    </source>
</evidence>
<accession>A0ABQ7TEF0</accession>
<evidence type="ECO:0000256" key="3">
    <source>
        <dbReference type="ARBA" id="ARBA00022833"/>
    </source>
</evidence>
<keyword evidence="3" id="KW-0862">Zinc</keyword>
<keyword evidence="2 4" id="KW-0863">Zinc-finger</keyword>
<feature type="domain" description="RING-type" evidence="6">
    <location>
        <begin position="62"/>
        <end position="103"/>
    </location>
</feature>
<dbReference type="Proteomes" id="UP000826234">
    <property type="component" value="Unassembled WGS sequence"/>
</dbReference>
<evidence type="ECO:0000259" key="6">
    <source>
        <dbReference type="PROSITE" id="PS50089"/>
    </source>
</evidence>
<evidence type="ECO:0000313" key="7">
    <source>
        <dbReference type="EMBL" id="KAH0628120.1"/>
    </source>
</evidence>
<dbReference type="PANTHER" id="PTHR15710:SF243">
    <property type="entry name" value="E3 UBIQUITIN-PROTEIN LIGASE PRAJA-2 ISOFORM X1"/>
    <property type="match status" value="1"/>
</dbReference>
<evidence type="ECO:0000313" key="8">
    <source>
        <dbReference type="Proteomes" id="UP000826234"/>
    </source>
</evidence>
<dbReference type="PROSITE" id="PS50089">
    <property type="entry name" value="ZF_RING_2"/>
    <property type="match status" value="1"/>
</dbReference>
<evidence type="ECO:0000256" key="2">
    <source>
        <dbReference type="ARBA" id="ARBA00022771"/>
    </source>
</evidence>
<comment type="caution">
    <text evidence="7">The sequence shown here is derived from an EMBL/GenBank/DDBJ whole genome shotgun (WGS) entry which is preliminary data.</text>
</comment>
<evidence type="ECO:0000256" key="1">
    <source>
        <dbReference type="ARBA" id="ARBA00022723"/>
    </source>
</evidence>
<dbReference type="Gene3D" id="3.30.40.10">
    <property type="entry name" value="Zinc/RING finger domain, C3HC4 (zinc finger)"/>
    <property type="match status" value="1"/>
</dbReference>
<organism evidence="7 8">
    <name type="scientific">Phrynosoma platyrhinos</name>
    <name type="common">Desert horned lizard</name>
    <dbReference type="NCBI Taxonomy" id="52577"/>
    <lineage>
        <taxon>Eukaryota</taxon>
        <taxon>Metazoa</taxon>
        <taxon>Chordata</taxon>
        <taxon>Craniata</taxon>
        <taxon>Vertebrata</taxon>
        <taxon>Euteleostomi</taxon>
        <taxon>Lepidosauria</taxon>
        <taxon>Squamata</taxon>
        <taxon>Bifurcata</taxon>
        <taxon>Unidentata</taxon>
        <taxon>Episquamata</taxon>
        <taxon>Toxicofera</taxon>
        <taxon>Iguania</taxon>
        <taxon>Phrynosomatidae</taxon>
        <taxon>Phrynosomatinae</taxon>
        <taxon>Phrynosoma</taxon>
    </lineage>
</organism>
<proteinExistence type="predicted"/>
<evidence type="ECO:0000256" key="5">
    <source>
        <dbReference type="SAM" id="MobiDB-lite"/>
    </source>
</evidence>